<keyword evidence="1" id="KW-0418">Kinase</keyword>
<dbReference type="EMBL" id="BIFH01000022">
    <property type="protein sequence ID" value="GCD96950.1"/>
    <property type="molecule type" value="Genomic_DNA"/>
</dbReference>
<dbReference type="GO" id="GO:0004674">
    <property type="term" value="F:protein serine/threonine kinase activity"/>
    <property type="evidence" value="ECO:0007669"/>
    <property type="project" value="UniProtKB-KW"/>
</dbReference>
<feature type="domain" description="Histidine kinase/HSP90-like ATPase" evidence="3">
    <location>
        <begin position="20"/>
        <end position="137"/>
    </location>
</feature>
<evidence type="ECO:0000256" key="2">
    <source>
        <dbReference type="SAM" id="MobiDB-lite"/>
    </source>
</evidence>
<gene>
    <name evidence="4" type="ORF">EHYA_04637</name>
</gene>
<protein>
    <submittedName>
        <fullName evidence="4">ATP-binding protein</fullName>
    </submittedName>
</protein>
<dbReference type="PANTHER" id="PTHR35526">
    <property type="entry name" value="ANTI-SIGMA-F FACTOR RSBW-RELATED"/>
    <property type="match status" value="1"/>
</dbReference>
<evidence type="ECO:0000256" key="1">
    <source>
        <dbReference type="ARBA" id="ARBA00022527"/>
    </source>
</evidence>
<dbReference type="InterPro" id="IPR050267">
    <property type="entry name" value="Anti-sigma-factor_SerPK"/>
</dbReference>
<dbReference type="SUPFAM" id="SSF55874">
    <property type="entry name" value="ATPase domain of HSP90 chaperone/DNA topoisomerase II/histidine kinase"/>
    <property type="match status" value="1"/>
</dbReference>
<evidence type="ECO:0000313" key="4">
    <source>
        <dbReference type="EMBL" id="GCD96950.1"/>
    </source>
</evidence>
<dbReference type="Proteomes" id="UP000286931">
    <property type="component" value="Unassembled WGS sequence"/>
</dbReference>
<organism evidence="4 5">
    <name type="scientific">Embleya hyalina</name>
    <dbReference type="NCBI Taxonomy" id="516124"/>
    <lineage>
        <taxon>Bacteria</taxon>
        <taxon>Bacillati</taxon>
        <taxon>Actinomycetota</taxon>
        <taxon>Actinomycetes</taxon>
        <taxon>Kitasatosporales</taxon>
        <taxon>Streptomycetaceae</taxon>
        <taxon>Embleya</taxon>
    </lineage>
</organism>
<dbReference type="OrthoDB" id="4278662at2"/>
<dbReference type="CDD" id="cd16936">
    <property type="entry name" value="HATPase_RsbW-like"/>
    <property type="match status" value="1"/>
</dbReference>
<name>A0A401YQS3_9ACTN</name>
<dbReference type="InterPro" id="IPR003594">
    <property type="entry name" value="HATPase_dom"/>
</dbReference>
<keyword evidence="1" id="KW-0808">Transferase</keyword>
<feature type="region of interest" description="Disordered" evidence="2">
    <location>
        <begin position="142"/>
        <end position="165"/>
    </location>
</feature>
<keyword evidence="4" id="KW-0067">ATP-binding</keyword>
<dbReference type="PANTHER" id="PTHR35526:SF3">
    <property type="entry name" value="ANTI-SIGMA-F FACTOR RSBW"/>
    <property type="match status" value="1"/>
</dbReference>
<comment type="caution">
    <text evidence="4">The sequence shown here is derived from an EMBL/GenBank/DDBJ whole genome shotgun (WGS) entry which is preliminary data.</text>
</comment>
<dbReference type="RefSeq" id="WP_126638974.1">
    <property type="nucleotide sequence ID" value="NZ_BIFH01000022.1"/>
</dbReference>
<dbReference type="Gene3D" id="3.30.565.10">
    <property type="entry name" value="Histidine kinase-like ATPase, C-terminal domain"/>
    <property type="match status" value="1"/>
</dbReference>
<dbReference type="InterPro" id="IPR036890">
    <property type="entry name" value="HATPase_C_sf"/>
</dbReference>
<sequence>MTTIRAHTYMFTIPSLGCRVAGARQTVLTVFARWGVPVRSETGESIRLVASELITNAVEHAGRVTPDIAIVLQERDDGTLRLGVRDRHPGRPRLRARTRAGLPTSGRGLAIVRAVLAEVGGRSRVERHQDGGKTVWAEIPPEATRAESDTDARIESRPTSCAAIA</sequence>
<keyword evidence="5" id="KW-1185">Reference proteome</keyword>
<dbReference type="Pfam" id="PF13581">
    <property type="entry name" value="HATPase_c_2"/>
    <property type="match status" value="1"/>
</dbReference>
<evidence type="ECO:0000313" key="5">
    <source>
        <dbReference type="Proteomes" id="UP000286931"/>
    </source>
</evidence>
<reference evidence="4 5" key="1">
    <citation type="submission" date="2018-12" db="EMBL/GenBank/DDBJ databases">
        <title>Draft genome sequence of Embleya hyalina NBRC 13850T.</title>
        <authorList>
            <person name="Komaki H."/>
            <person name="Hosoyama A."/>
            <person name="Kimura A."/>
            <person name="Ichikawa N."/>
            <person name="Tamura T."/>
        </authorList>
    </citation>
    <scope>NUCLEOTIDE SEQUENCE [LARGE SCALE GENOMIC DNA]</scope>
    <source>
        <strain evidence="4 5">NBRC 13850</strain>
    </source>
</reference>
<keyword evidence="4" id="KW-0547">Nucleotide-binding</keyword>
<proteinExistence type="predicted"/>
<evidence type="ECO:0000259" key="3">
    <source>
        <dbReference type="Pfam" id="PF13581"/>
    </source>
</evidence>
<feature type="compositionally biased region" description="Basic and acidic residues" evidence="2">
    <location>
        <begin position="144"/>
        <end position="156"/>
    </location>
</feature>
<dbReference type="AlphaFoldDB" id="A0A401YQS3"/>
<dbReference type="GO" id="GO:0005524">
    <property type="term" value="F:ATP binding"/>
    <property type="evidence" value="ECO:0007669"/>
    <property type="project" value="UniProtKB-KW"/>
</dbReference>
<accession>A0A401YQS3</accession>
<keyword evidence="1" id="KW-0723">Serine/threonine-protein kinase</keyword>